<organism evidence="1 2">
    <name type="scientific">Carbonactinospora thermoautotrophica</name>
    <dbReference type="NCBI Taxonomy" id="1469144"/>
    <lineage>
        <taxon>Bacteria</taxon>
        <taxon>Bacillati</taxon>
        <taxon>Actinomycetota</taxon>
        <taxon>Actinomycetes</taxon>
        <taxon>Kitasatosporales</taxon>
        <taxon>Carbonactinosporaceae</taxon>
        <taxon>Carbonactinospora</taxon>
    </lineage>
</organism>
<proteinExistence type="predicted"/>
<evidence type="ECO:0000313" key="2">
    <source>
        <dbReference type="Proteomes" id="UP000070598"/>
    </source>
</evidence>
<sequence length="71" mass="7381">MAFDDTVARALAEADAGALERLDAALAEELMAAGRAAWQVLAGAARDAGLRGDLLAYHAPYGVAYFVAAWT</sequence>
<protein>
    <submittedName>
        <fullName evidence="1">Uncharacterized protein</fullName>
    </submittedName>
</protein>
<dbReference type="Proteomes" id="UP000070598">
    <property type="component" value="Unassembled WGS sequence"/>
</dbReference>
<dbReference type="PATRIC" id="fig|1469144.9.peg.1870"/>
<dbReference type="AlphaFoldDB" id="A0A132NEP1"/>
<gene>
    <name evidence="1" type="ORF">TR74_16585</name>
</gene>
<name>A0A132NEP1_9ACTN</name>
<accession>A0A132NEP1</accession>
<dbReference type="EMBL" id="JYIK01001013">
    <property type="protein sequence ID" value="KWX08082.1"/>
    <property type="molecule type" value="Genomic_DNA"/>
</dbReference>
<reference evidence="2" key="1">
    <citation type="submission" date="2015-02" db="EMBL/GenBank/DDBJ databases">
        <title>Physiological reanalysis, assessment of diazotrophy, and genome sequences of multiple isolates of Streptomyces thermoautotrophicus.</title>
        <authorList>
            <person name="MacKellar D.C."/>
            <person name="Lieber L."/>
            <person name="Norman J."/>
            <person name="Bolger A."/>
            <person name="Tobin C."/>
            <person name="Murray J.W."/>
            <person name="Friesen M."/>
            <person name="Prell J."/>
        </authorList>
    </citation>
    <scope>NUCLEOTIDE SEQUENCE [LARGE SCALE GENOMIC DNA]</scope>
    <source>
        <strain evidence="2">UBT1</strain>
    </source>
</reference>
<dbReference type="Gene3D" id="3.40.830.10">
    <property type="entry name" value="LigB-like"/>
    <property type="match status" value="1"/>
</dbReference>
<evidence type="ECO:0000313" key="1">
    <source>
        <dbReference type="EMBL" id="KWX08082.1"/>
    </source>
</evidence>
<comment type="caution">
    <text evidence="1">The sequence shown here is derived from an EMBL/GenBank/DDBJ whole genome shotgun (WGS) entry which is preliminary data.</text>
</comment>